<dbReference type="AlphaFoldDB" id="A0A6C0I6D3"/>
<feature type="transmembrane region" description="Helical" evidence="1">
    <location>
        <begin position="12"/>
        <end position="29"/>
    </location>
</feature>
<proteinExistence type="predicted"/>
<accession>A0A6C0I6D3</accession>
<sequence length="146" mass="15947">MDPVFKYTRKHEMLLTVLIILYIVLNVPTPDLIAPYIDTPLGNIAVIVIALSLFTHSHAVVGVLGLFAAYMLIRRSGASGSAAIEAYVPSEKRKSEELSFLNQFPVSLEEQMVALRAPLADTEVGSATSSFHPNQLDQTTLGYTQV</sequence>
<reference evidence="2" key="1">
    <citation type="journal article" date="2020" name="Nature">
        <title>Giant virus diversity and host interactions through global metagenomics.</title>
        <authorList>
            <person name="Schulz F."/>
            <person name="Roux S."/>
            <person name="Paez-Espino D."/>
            <person name="Jungbluth S."/>
            <person name="Walsh D.A."/>
            <person name="Denef V.J."/>
            <person name="McMahon K.D."/>
            <person name="Konstantinidis K.T."/>
            <person name="Eloe-Fadrosh E.A."/>
            <person name="Kyrpides N.C."/>
            <person name="Woyke T."/>
        </authorList>
    </citation>
    <scope>NUCLEOTIDE SEQUENCE</scope>
    <source>
        <strain evidence="2">GVMAG-M-3300023184-191</strain>
    </source>
</reference>
<organism evidence="2">
    <name type="scientific">viral metagenome</name>
    <dbReference type="NCBI Taxonomy" id="1070528"/>
    <lineage>
        <taxon>unclassified sequences</taxon>
        <taxon>metagenomes</taxon>
        <taxon>organismal metagenomes</taxon>
    </lineage>
</organism>
<evidence type="ECO:0000313" key="2">
    <source>
        <dbReference type="EMBL" id="QHT87965.1"/>
    </source>
</evidence>
<feature type="transmembrane region" description="Helical" evidence="1">
    <location>
        <begin position="41"/>
        <end position="73"/>
    </location>
</feature>
<keyword evidence="1" id="KW-1133">Transmembrane helix</keyword>
<name>A0A6C0I6D3_9ZZZZ</name>
<keyword evidence="1" id="KW-0812">Transmembrane</keyword>
<keyword evidence="1" id="KW-0472">Membrane</keyword>
<protein>
    <submittedName>
        <fullName evidence="2">Uncharacterized protein</fullName>
    </submittedName>
</protein>
<evidence type="ECO:0000256" key="1">
    <source>
        <dbReference type="SAM" id="Phobius"/>
    </source>
</evidence>
<dbReference type="EMBL" id="MN740105">
    <property type="protein sequence ID" value="QHT87965.1"/>
    <property type="molecule type" value="Genomic_DNA"/>
</dbReference>